<dbReference type="AlphaFoldDB" id="A0AAV4DYE2"/>
<comment type="caution">
    <text evidence="2">The sequence shown here is derived from an EMBL/GenBank/DDBJ whole genome shotgun (WGS) entry which is preliminary data.</text>
</comment>
<evidence type="ECO:0000256" key="1">
    <source>
        <dbReference type="SAM" id="MobiDB-lite"/>
    </source>
</evidence>
<organism evidence="2 3">
    <name type="scientific">Plakobranchus ocellatus</name>
    <dbReference type="NCBI Taxonomy" id="259542"/>
    <lineage>
        <taxon>Eukaryota</taxon>
        <taxon>Metazoa</taxon>
        <taxon>Spiralia</taxon>
        <taxon>Lophotrochozoa</taxon>
        <taxon>Mollusca</taxon>
        <taxon>Gastropoda</taxon>
        <taxon>Heterobranchia</taxon>
        <taxon>Euthyneura</taxon>
        <taxon>Panpulmonata</taxon>
        <taxon>Sacoglossa</taxon>
        <taxon>Placobranchoidea</taxon>
        <taxon>Plakobranchidae</taxon>
        <taxon>Plakobranchus</taxon>
    </lineage>
</organism>
<gene>
    <name evidence="2" type="ORF">PoB_007571500</name>
</gene>
<reference evidence="2 3" key="1">
    <citation type="journal article" date="2021" name="Elife">
        <title>Chloroplast acquisition without the gene transfer in kleptoplastic sea slugs, Plakobranchus ocellatus.</title>
        <authorList>
            <person name="Maeda T."/>
            <person name="Takahashi S."/>
            <person name="Yoshida T."/>
            <person name="Shimamura S."/>
            <person name="Takaki Y."/>
            <person name="Nagai Y."/>
            <person name="Toyoda A."/>
            <person name="Suzuki Y."/>
            <person name="Arimoto A."/>
            <person name="Ishii H."/>
            <person name="Satoh N."/>
            <person name="Nishiyama T."/>
            <person name="Hasebe M."/>
            <person name="Maruyama T."/>
            <person name="Minagawa J."/>
            <person name="Obokata J."/>
            <person name="Shigenobu S."/>
        </authorList>
    </citation>
    <scope>NUCLEOTIDE SEQUENCE [LARGE SCALE GENOMIC DNA]</scope>
</reference>
<proteinExistence type="predicted"/>
<accession>A0AAV4DYE2</accession>
<name>A0AAV4DYE2_9GAST</name>
<evidence type="ECO:0000313" key="2">
    <source>
        <dbReference type="EMBL" id="GFO49210.1"/>
    </source>
</evidence>
<protein>
    <submittedName>
        <fullName evidence="2">Uncharacterized protein</fullName>
    </submittedName>
</protein>
<evidence type="ECO:0000313" key="3">
    <source>
        <dbReference type="Proteomes" id="UP000735302"/>
    </source>
</evidence>
<keyword evidence="3" id="KW-1185">Reference proteome</keyword>
<dbReference type="EMBL" id="BLXT01008461">
    <property type="protein sequence ID" value="GFO49210.1"/>
    <property type="molecule type" value="Genomic_DNA"/>
</dbReference>
<dbReference type="Proteomes" id="UP000735302">
    <property type="component" value="Unassembled WGS sequence"/>
</dbReference>
<feature type="region of interest" description="Disordered" evidence="1">
    <location>
        <begin position="59"/>
        <end position="95"/>
    </location>
</feature>
<feature type="compositionally biased region" description="Basic and acidic residues" evidence="1">
    <location>
        <begin position="86"/>
        <end position="95"/>
    </location>
</feature>
<sequence length="115" mass="12998">MGLKRAVRMGVGIEVEMGVKRAVRMGVGIEVEMGLKLRVERVEIRLYIECKDDRKAGGFKQLTPNPANFDSKDESGLHLDPSPGVDIRDHPDHSHQHTVFNRRVCNRQSCGEYLL</sequence>